<dbReference type="Proteomes" id="UP001597417">
    <property type="component" value="Unassembled WGS sequence"/>
</dbReference>
<keyword evidence="6 12" id="KW-0489">Methyltransferase</keyword>
<evidence type="ECO:0000256" key="5">
    <source>
        <dbReference type="ARBA" id="ARBA00022490"/>
    </source>
</evidence>
<dbReference type="Gene3D" id="3.40.50.150">
    <property type="entry name" value="Vaccinia Virus protein VP39"/>
    <property type="match status" value="1"/>
</dbReference>
<dbReference type="SUPFAM" id="SSF53335">
    <property type="entry name" value="S-adenosyl-L-methionine-dependent methyltransferases"/>
    <property type="match status" value="1"/>
</dbReference>
<dbReference type="RefSeq" id="WP_378267634.1">
    <property type="nucleotide sequence ID" value="NZ_JBHUKR010000012.1"/>
</dbReference>
<evidence type="ECO:0000256" key="1">
    <source>
        <dbReference type="ARBA" id="ARBA00004496"/>
    </source>
</evidence>
<dbReference type="PANTHER" id="PTHR11579">
    <property type="entry name" value="PROTEIN-L-ISOASPARTATE O-METHYLTRANSFERASE"/>
    <property type="match status" value="1"/>
</dbReference>
<dbReference type="PANTHER" id="PTHR11579:SF0">
    <property type="entry name" value="PROTEIN-L-ISOASPARTATE(D-ASPARTATE) O-METHYLTRANSFERASE"/>
    <property type="match status" value="1"/>
</dbReference>
<comment type="subcellular location">
    <subcellularLocation>
        <location evidence="1">Cytoplasm</location>
    </subcellularLocation>
</comment>
<evidence type="ECO:0000313" key="12">
    <source>
        <dbReference type="EMBL" id="MFD2419607.1"/>
    </source>
</evidence>
<dbReference type="Pfam" id="PF01135">
    <property type="entry name" value="PCMT"/>
    <property type="match status" value="1"/>
</dbReference>
<name>A0ABW5FYG8_9PSEU</name>
<evidence type="ECO:0000256" key="8">
    <source>
        <dbReference type="ARBA" id="ARBA00022691"/>
    </source>
</evidence>
<keyword evidence="7" id="KW-0808">Transferase</keyword>
<evidence type="ECO:0000256" key="9">
    <source>
        <dbReference type="ARBA" id="ARBA00030757"/>
    </source>
</evidence>
<dbReference type="GO" id="GO:0008168">
    <property type="term" value="F:methyltransferase activity"/>
    <property type="evidence" value="ECO:0007669"/>
    <property type="project" value="UniProtKB-KW"/>
</dbReference>
<evidence type="ECO:0000256" key="4">
    <source>
        <dbReference type="ARBA" id="ARBA00013346"/>
    </source>
</evidence>
<dbReference type="CDD" id="cd02440">
    <property type="entry name" value="AdoMet_MTases"/>
    <property type="match status" value="1"/>
</dbReference>
<accession>A0ABW5FYG8</accession>
<protein>
    <recommendedName>
        <fullName evidence="4">Protein-L-isoaspartate O-methyltransferase</fullName>
        <ecNumber evidence="3">2.1.1.77</ecNumber>
    </recommendedName>
    <alternativeName>
        <fullName evidence="11">L-isoaspartyl protein carboxyl methyltransferase</fullName>
    </alternativeName>
    <alternativeName>
        <fullName evidence="9">Protein L-isoaspartyl methyltransferase</fullName>
    </alternativeName>
    <alternativeName>
        <fullName evidence="10">Protein-beta-aspartate methyltransferase</fullName>
    </alternativeName>
</protein>
<evidence type="ECO:0000256" key="6">
    <source>
        <dbReference type="ARBA" id="ARBA00022603"/>
    </source>
</evidence>
<evidence type="ECO:0000256" key="2">
    <source>
        <dbReference type="ARBA" id="ARBA00005369"/>
    </source>
</evidence>
<dbReference type="EC" id="2.1.1.77" evidence="3"/>
<comment type="caution">
    <text evidence="12">The sequence shown here is derived from an EMBL/GenBank/DDBJ whole genome shotgun (WGS) entry which is preliminary data.</text>
</comment>
<dbReference type="InterPro" id="IPR029063">
    <property type="entry name" value="SAM-dependent_MTases_sf"/>
</dbReference>
<evidence type="ECO:0000256" key="11">
    <source>
        <dbReference type="ARBA" id="ARBA00031350"/>
    </source>
</evidence>
<keyword evidence="13" id="KW-1185">Reference proteome</keyword>
<evidence type="ECO:0000256" key="3">
    <source>
        <dbReference type="ARBA" id="ARBA00011890"/>
    </source>
</evidence>
<keyword evidence="8" id="KW-0949">S-adenosyl-L-methionine</keyword>
<dbReference type="InterPro" id="IPR000682">
    <property type="entry name" value="PCMT"/>
</dbReference>
<evidence type="ECO:0000313" key="13">
    <source>
        <dbReference type="Proteomes" id="UP001597417"/>
    </source>
</evidence>
<sequence length="294" mass="31818">MRSTSRFGARHVPEGHRVLEVGTGTGYNAALLCHRLGAERVTSIDLDTSLVERARQRLAHLGYAPHLAATDGALGAPRFAPFDRIIATVAFDRVPGAWIAQTVPGAKILMPVDLTGRAGLLVLLTTDGTGLAQGHFLSHQGWFMATRANPDAQPLLGKALDDKTGSTRETALPVTVAANAQEPFEFFAALLTGGYAWLEFTPSDGGPRQTVLAHRDGSWVNHTATGGDQAPCTVRQGGPRLLWDEIERLHEQWTELGRPVRERFGLTVAGGEHVLWLDDPQGPHRWTLPVSVLE</sequence>
<comment type="similarity">
    <text evidence="2">Belongs to the methyltransferase superfamily. L-isoaspartyl/D-aspartyl protein methyltransferase family.</text>
</comment>
<gene>
    <name evidence="12" type="ORF">ACFSXZ_25085</name>
</gene>
<keyword evidence="5" id="KW-0963">Cytoplasm</keyword>
<evidence type="ECO:0000256" key="7">
    <source>
        <dbReference type="ARBA" id="ARBA00022679"/>
    </source>
</evidence>
<dbReference type="EMBL" id="JBHUKR010000012">
    <property type="protein sequence ID" value="MFD2419607.1"/>
    <property type="molecule type" value="Genomic_DNA"/>
</dbReference>
<proteinExistence type="inferred from homology"/>
<organism evidence="12 13">
    <name type="scientific">Amycolatopsis pigmentata</name>
    <dbReference type="NCBI Taxonomy" id="450801"/>
    <lineage>
        <taxon>Bacteria</taxon>
        <taxon>Bacillati</taxon>
        <taxon>Actinomycetota</taxon>
        <taxon>Actinomycetes</taxon>
        <taxon>Pseudonocardiales</taxon>
        <taxon>Pseudonocardiaceae</taxon>
        <taxon>Amycolatopsis</taxon>
    </lineage>
</organism>
<dbReference type="GO" id="GO:0032259">
    <property type="term" value="P:methylation"/>
    <property type="evidence" value="ECO:0007669"/>
    <property type="project" value="UniProtKB-KW"/>
</dbReference>
<reference evidence="13" key="1">
    <citation type="journal article" date="2019" name="Int. J. Syst. Evol. Microbiol.">
        <title>The Global Catalogue of Microorganisms (GCM) 10K type strain sequencing project: providing services to taxonomists for standard genome sequencing and annotation.</title>
        <authorList>
            <consortium name="The Broad Institute Genomics Platform"/>
            <consortium name="The Broad Institute Genome Sequencing Center for Infectious Disease"/>
            <person name="Wu L."/>
            <person name="Ma J."/>
        </authorList>
    </citation>
    <scope>NUCLEOTIDE SEQUENCE [LARGE SCALE GENOMIC DNA]</scope>
    <source>
        <strain evidence="13">CGMCC 4.7645</strain>
    </source>
</reference>
<evidence type="ECO:0000256" key="10">
    <source>
        <dbReference type="ARBA" id="ARBA00031323"/>
    </source>
</evidence>